<evidence type="ECO:0008006" key="3">
    <source>
        <dbReference type="Google" id="ProtNLM"/>
    </source>
</evidence>
<dbReference type="Proteomes" id="UP001218188">
    <property type="component" value="Unassembled WGS sequence"/>
</dbReference>
<dbReference type="AlphaFoldDB" id="A0AAD6WX99"/>
<accession>A0AAD6WX99</accession>
<comment type="caution">
    <text evidence="1">The sequence shown here is derived from an EMBL/GenBank/DDBJ whole genome shotgun (WGS) entry which is preliminary data.</text>
</comment>
<gene>
    <name evidence="1" type="ORF">C8F04DRAFT_714328</name>
</gene>
<name>A0AAD6WX99_9AGAR</name>
<feature type="non-terminal residue" evidence="1">
    <location>
        <position position="155"/>
    </location>
</feature>
<evidence type="ECO:0000313" key="1">
    <source>
        <dbReference type="EMBL" id="KAJ7030848.1"/>
    </source>
</evidence>
<evidence type="ECO:0000313" key="2">
    <source>
        <dbReference type="Proteomes" id="UP001218188"/>
    </source>
</evidence>
<keyword evidence="2" id="KW-1185">Reference proteome</keyword>
<sequence length="155" mass="17887">MDYLAAIEHAQTIGQELLTAQRSDLTQLMSMMQKFLGSLSADRENNLRNGLSTNLYTLRHENLELLPDFHLRSGEVVRIGQYPVSGTSSVDIYEGLYLGREKVAIEVVRAMDSNETTLRRFRRECLLWKDIWNVDKGMHIRPFYGYCLEDGPLPY</sequence>
<reference evidence="1" key="1">
    <citation type="submission" date="2023-03" db="EMBL/GenBank/DDBJ databases">
        <title>Massive genome expansion in bonnet fungi (Mycena s.s.) driven by repeated elements and novel gene families across ecological guilds.</title>
        <authorList>
            <consortium name="Lawrence Berkeley National Laboratory"/>
            <person name="Harder C.B."/>
            <person name="Miyauchi S."/>
            <person name="Viragh M."/>
            <person name="Kuo A."/>
            <person name="Thoen E."/>
            <person name="Andreopoulos B."/>
            <person name="Lu D."/>
            <person name="Skrede I."/>
            <person name="Drula E."/>
            <person name="Henrissat B."/>
            <person name="Morin E."/>
            <person name="Kohler A."/>
            <person name="Barry K."/>
            <person name="LaButti K."/>
            <person name="Morin E."/>
            <person name="Salamov A."/>
            <person name="Lipzen A."/>
            <person name="Mereny Z."/>
            <person name="Hegedus B."/>
            <person name="Baldrian P."/>
            <person name="Stursova M."/>
            <person name="Weitz H."/>
            <person name="Taylor A."/>
            <person name="Grigoriev I.V."/>
            <person name="Nagy L.G."/>
            <person name="Martin F."/>
            <person name="Kauserud H."/>
        </authorList>
    </citation>
    <scope>NUCLEOTIDE SEQUENCE</scope>
    <source>
        <strain evidence="1">CBHHK200</strain>
    </source>
</reference>
<dbReference type="EMBL" id="JARJCM010000087">
    <property type="protein sequence ID" value="KAJ7030848.1"/>
    <property type="molecule type" value="Genomic_DNA"/>
</dbReference>
<organism evidence="1 2">
    <name type="scientific">Mycena alexandri</name>
    <dbReference type="NCBI Taxonomy" id="1745969"/>
    <lineage>
        <taxon>Eukaryota</taxon>
        <taxon>Fungi</taxon>
        <taxon>Dikarya</taxon>
        <taxon>Basidiomycota</taxon>
        <taxon>Agaricomycotina</taxon>
        <taxon>Agaricomycetes</taxon>
        <taxon>Agaricomycetidae</taxon>
        <taxon>Agaricales</taxon>
        <taxon>Marasmiineae</taxon>
        <taxon>Mycenaceae</taxon>
        <taxon>Mycena</taxon>
    </lineage>
</organism>
<proteinExistence type="predicted"/>
<protein>
    <recommendedName>
        <fullName evidence="3">Protein kinase domain-containing protein</fullName>
    </recommendedName>
</protein>